<dbReference type="PANTHER" id="PTHR10997">
    <property type="entry name" value="IMPORTIN-7, 8, 11"/>
    <property type="match status" value="1"/>
</dbReference>
<organism evidence="13">
    <name type="scientific">Psoroptes ovis</name>
    <name type="common">Sheep scab mite</name>
    <dbReference type="NCBI Taxonomy" id="83912"/>
    <lineage>
        <taxon>Eukaryota</taxon>
        <taxon>Metazoa</taxon>
        <taxon>Ecdysozoa</taxon>
        <taxon>Arthropoda</taxon>
        <taxon>Chelicerata</taxon>
        <taxon>Arachnida</taxon>
        <taxon>Acari</taxon>
        <taxon>Acariformes</taxon>
        <taxon>Sarcoptiformes</taxon>
        <taxon>Astigmata</taxon>
        <taxon>Psoroptidia</taxon>
        <taxon>Sarcoptoidea</taxon>
        <taxon>Psoroptidae</taxon>
        <taxon>Psoroptes</taxon>
    </lineage>
</organism>
<reference evidence="13" key="1">
    <citation type="submission" date="2018-09" db="EMBL/GenBank/DDBJ databases">
        <authorList>
            <person name="Parvin R."/>
            <person name="Begum J.A."/>
            <person name="Chowdhury E.H."/>
            <person name="Islam M.R."/>
            <person name="Harder T."/>
        </authorList>
    </citation>
    <scope>NUCLEOTIDE SEQUENCE</scope>
</reference>
<dbReference type="GO" id="GO:0005635">
    <property type="term" value="C:nuclear envelope"/>
    <property type="evidence" value="ECO:0007669"/>
    <property type="project" value="UniProtKB-SubCell"/>
</dbReference>
<gene>
    <name evidence="13" type="primary">PSOVI09g00130</name>
</gene>
<name>A0A3B0RBP1_PSOOV</name>
<evidence type="ECO:0000256" key="6">
    <source>
        <dbReference type="ARBA" id="ARBA00022448"/>
    </source>
</evidence>
<dbReference type="PROSITE" id="PS50176">
    <property type="entry name" value="ARM_REPEAT"/>
    <property type="match status" value="1"/>
</dbReference>
<dbReference type="GO" id="GO:0005049">
    <property type="term" value="F:nuclear export signal receptor activity"/>
    <property type="evidence" value="ECO:0007669"/>
    <property type="project" value="TreeGrafter"/>
</dbReference>
<feature type="repeat" description="ARM" evidence="11">
    <location>
        <begin position="57"/>
        <end position="86"/>
    </location>
</feature>
<dbReference type="FunFam" id="1.25.10.10:FF:000507">
    <property type="entry name" value="Exportin-2"/>
    <property type="match status" value="1"/>
</dbReference>
<evidence type="ECO:0000256" key="4">
    <source>
        <dbReference type="ARBA" id="ARBA00010907"/>
    </source>
</evidence>
<dbReference type="PROSITE" id="PS50166">
    <property type="entry name" value="IMPORTIN_B_NT"/>
    <property type="match status" value="1"/>
</dbReference>
<dbReference type="InterPro" id="IPR005043">
    <property type="entry name" value="XPO2_C"/>
</dbReference>
<evidence type="ECO:0000256" key="10">
    <source>
        <dbReference type="ARBA" id="ARBA00030693"/>
    </source>
</evidence>
<dbReference type="InterPro" id="IPR011989">
    <property type="entry name" value="ARM-like"/>
</dbReference>
<evidence type="ECO:0000256" key="7">
    <source>
        <dbReference type="ARBA" id="ARBA00022490"/>
    </source>
</evidence>
<comment type="similarity">
    <text evidence="3">Belongs to the XPO2/CSE1 family.</text>
</comment>
<dbReference type="InterPro" id="IPR000225">
    <property type="entry name" value="Armadillo"/>
</dbReference>
<keyword evidence="6" id="KW-0813">Transport</keyword>
<comment type="similarity">
    <text evidence="4">Belongs to the importin beta family. Importin beta-1 subfamily.</text>
</comment>
<dbReference type="InterPro" id="IPR001494">
    <property type="entry name" value="Importin-beta_N"/>
</dbReference>
<dbReference type="Pfam" id="PF03378">
    <property type="entry name" value="CAS_CSE1"/>
    <property type="match status" value="1"/>
</dbReference>
<evidence type="ECO:0000256" key="11">
    <source>
        <dbReference type="PROSITE-ProRule" id="PRU00259"/>
    </source>
</evidence>
<comment type="subcellular location">
    <subcellularLocation>
        <location evidence="2">Cytoplasm</location>
    </subcellularLocation>
    <subcellularLocation>
        <location evidence="1">Nucleus envelope</location>
    </subcellularLocation>
</comment>
<evidence type="ECO:0000256" key="1">
    <source>
        <dbReference type="ARBA" id="ARBA00004259"/>
    </source>
</evidence>
<dbReference type="GO" id="GO:0031267">
    <property type="term" value="F:small GTPase binding"/>
    <property type="evidence" value="ECO:0007669"/>
    <property type="project" value="InterPro"/>
</dbReference>
<dbReference type="GO" id="GO:0006611">
    <property type="term" value="P:protein export from nucleus"/>
    <property type="evidence" value="ECO:0007669"/>
    <property type="project" value="TreeGrafter"/>
</dbReference>
<dbReference type="SMART" id="SM00913">
    <property type="entry name" value="IBN_N"/>
    <property type="match status" value="1"/>
</dbReference>
<protein>
    <recommendedName>
        <fullName evidence="5">Exportin-2</fullName>
    </recommendedName>
    <alternativeName>
        <fullName evidence="10">Importin-alpha re-exporter</fullName>
    </alternativeName>
</protein>
<evidence type="ECO:0000256" key="5">
    <source>
        <dbReference type="ARBA" id="ARBA00018945"/>
    </source>
</evidence>
<dbReference type="SUPFAM" id="SSF48371">
    <property type="entry name" value="ARM repeat"/>
    <property type="match status" value="1"/>
</dbReference>
<dbReference type="GO" id="GO:0006606">
    <property type="term" value="P:protein import into nucleus"/>
    <property type="evidence" value="ECO:0007669"/>
    <property type="project" value="TreeGrafter"/>
</dbReference>
<accession>A0A3B0RBP1</accession>
<keyword evidence="8" id="KW-0653">Protein transport</keyword>
<sequence>MASTATAPSTSSNGQQQQQQEINLEQLINCLMQTLSPDVNVRKPAELFIESCSSKPGYIQQLLQLIQFPNLDSTIKLCAAIALKNLIKKYWSPSSTNNIDDDISNNDVINSNDRLYCKNVIIDLMLNSDKKIQKQLSEAVSLIGKSDFPQAWPNLLENMIQKLNESCQQFNFNVITGILQTLDSLFTRYQYESKSDKLWTEIKFVLDTFAKTFTELFIWIVKLVPEHINNKQNIQIIVQSLVYCSRIFCSLNSQDLAEFFEDNMNTWMTNFVQLLQLNAPTLMTDSDEEMGELENLKSQICENIALFAEKYSEEFDSYIPGFINQVWTLLDSLDSKPKYDSLVSNAIRFLCIVTDRGLHKEIFEKEQVLQQLCSRVIIPNMQFRESDEELFEDNPEEYIRRDVEGADVQTRRRAACDLVKALARYFEKIMTDVFSKYIETMLINYQQNPQQNWKSKNVAIYLVTSLVIKGGSVRLGTTSTSDLINITTFFNNVIRNDLERQDINEMPVLKADALKYLIVFRNQLPLNEIFLPMLPHIIRHLQSPIVVIHSYAAICIEKLLTLRDPNNTQMPLVKVENIQQYSLQLLEGLFNIWQFNGSSENDYSIKAILRIFSLLRENLLPYFNILLPKLAEKITLVSKNPSKPNFNHYLFETLSLSIRIGCEKNKSSMHSFENILFPIIQTILIQDIQEFTPYVFQILALLLENYDNNEMILPPNSPYSELFPFLLVPLLWERNANYEPLTRLIQAYIKCSSNDIIKLGKLQALLGVFQKLISMRSSDHFGFRIINYLIIFMDSTALMPLMKQVFFVLFQRLTHAKTSKFIGSLLVFFSLFTHKFGAKNLYDMIESLQNRMFHMVLEKLFISEVKSVNGNLNRKFFNSGQNYYNVL</sequence>
<dbReference type="Pfam" id="PF08506">
    <property type="entry name" value="Cse1"/>
    <property type="match status" value="1"/>
</dbReference>
<dbReference type="EMBL" id="LS999122">
    <property type="protein sequence ID" value="SZF06440.1"/>
    <property type="molecule type" value="mRNA"/>
</dbReference>
<dbReference type="InterPro" id="IPR016024">
    <property type="entry name" value="ARM-type_fold"/>
</dbReference>
<evidence type="ECO:0000313" key="13">
    <source>
        <dbReference type="EMBL" id="SZF06440.1"/>
    </source>
</evidence>
<feature type="domain" description="Importin N-terminal" evidence="12">
    <location>
        <begin position="45"/>
        <end position="127"/>
    </location>
</feature>
<evidence type="ECO:0000256" key="8">
    <source>
        <dbReference type="ARBA" id="ARBA00022927"/>
    </source>
</evidence>
<proteinExistence type="evidence at transcript level"/>
<evidence type="ECO:0000259" key="12">
    <source>
        <dbReference type="PROSITE" id="PS50166"/>
    </source>
</evidence>
<keyword evidence="7" id="KW-0963">Cytoplasm</keyword>
<evidence type="ECO:0000256" key="9">
    <source>
        <dbReference type="ARBA" id="ARBA00023242"/>
    </source>
</evidence>
<dbReference type="GO" id="GO:0005829">
    <property type="term" value="C:cytosol"/>
    <property type="evidence" value="ECO:0007669"/>
    <property type="project" value="TreeGrafter"/>
</dbReference>
<evidence type="ECO:0000256" key="3">
    <source>
        <dbReference type="ARBA" id="ARBA00008669"/>
    </source>
</evidence>
<dbReference type="Gene3D" id="1.25.10.10">
    <property type="entry name" value="Leucine-rich Repeat Variant"/>
    <property type="match status" value="1"/>
</dbReference>
<dbReference type="AlphaFoldDB" id="A0A3B0RBP1"/>
<keyword evidence="9" id="KW-0539">Nucleus</keyword>
<dbReference type="Pfam" id="PF03810">
    <property type="entry name" value="IBN_N"/>
    <property type="match status" value="1"/>
</dbReference>
<evidence type="ECO:0000256" key="2">
    <source>
        <dbReference type="ARBA" id="ARBA00004496"/>
    </source>
</evidence>
<dbReference type="InterPro" id="IPR013713">
    <property type="entry name" value="XPO2_central"/>
</dbReference>
<dbReference type="PANTHER" id="PTHR10997:SF8">
    <property type="entry name" value="EXPORTIN-2"/>
    <property type="match status" value="1"/>
</dbReference>